<name>A0AAV9NB38_9EURO</name>
<accession>A0AAV9NB38</accession>
<evidence type="ECO:0000313" key="7">
    <source>
        <dbReference type="EMBL" id="KAK5053755.1"/>
    </source>
</evidence>
<keyword evidence="4 6" id="KW-0472">Membrane</keyword>
<evidence type="ECO:0000256" key="2">
    <source>
        <dbReference type="ARBA" id="ARBA00022692"/>
    </source>
</evidence>
<dbReference type="PANTHER" id="PTHR35042">
    <property type="entry name" value="ANTHRONE OXYGENASE ENCC"/>
    <property type="match status" value="1"/>
</dbReference>
<feature type="transmembrane region" description="Helical" evidence="6">
    <location>
        <begin position="72"/>
        <end position="93"/>
    </location>
</feature>
<evidence type="ECO:0008006" key="9">
    <source>
        <dbReference type="Google" id="ProtNLM"/>
    </source>
</evidence>
<dbReference type="EMBL" id="JAVRRD010000011">
    <property type="protein sequence ID" value="KAK5053755.1"/>
    <property type="molecule type" value="Genomic_DNA"/>
</dbReference>
<dbReference type="RefSeq" id="XP_064706880.1">
    <property type="nucleotide sequence ID" value="XM_064845335.1"/>
</dbReference>
<dbReference type="Proteomes" id="UP001358417">
    <property type="component" value="Unassembled WGS sequence"/>
</dbReference>
<comment type="similarity">
    <text evidence="5">Belongs to the anthrone oxygenase family.</text>
</comment>
<dbReference type="Pfam" id="PF08592">
    <property type="entry name" value="Anthrone_oxy"/>
    <property type="match status" value="1"/>
</dbReference>
<dbReference type="PANTHER" id="PTHR35042:SF1">
    <property type="entry name" value="DUF1772-DOMAIN-CONTAINING PROTEIN"/>
    <property type="match status" value="1"/>
</dbReference>
<feature type="transmembrane region" description="Helical" evidence="6">
    <location>
        <begin position="99"/>
        <end position="119"/>
    </location>
</feature>
<evidence type="ECO:0000256" key="4">
    <source>
        <dbReference type="ARBA" id="ARBA00023136"/>
    </source>
</evidence>
<evidence type="ECO:0000256" key="5">
    <source>
        <dbReference type="ARBA" id="ARBA00034313"/>
    </source>
</evidence>
<evidence type="ECO:0000256" key="1">
    <source>
        <dbReference type="ARBA" id="ARBA00004141"/>
    </source>
</evidence>
<dbReference type="InterPro" id="IPR013901">
    <property type="entry name" value="Anthrone_oxy"/>
</dbReference>
<dbReference type="AlphaFoldDB" id="A0AAV9NB38"/>
<dbReference type="GeneID" id="89969932"/>
<organism evidence="7 8">
    <name type="scientific">Exophiala bonariae</name>
    <dbReference type="NCBI Taxonomy" id="1690606"/>
    <lineage>
        <taxon>Eukaryota</taxon>
        <taxon>Fungi</taxon>
        <taxon>Dikarya</taxon>
        <taxon>Ascomycota</taxon>
        <taxon>Pezizomycotina</taxon>
        <taxon>Eurotiomycetes</taxon>
        <taxon>Chaetothyriomycetidae</taxon>
        <taxon>Chaetothyriales</taxon>
        <taxon>Herpotrichiellaceae</taxon>
        <taxon>Exophiala</taxon>
    </lineage>
</organism>
<keyword evidence="8" id="KW-1185">Reference proteome</keyword>
<dbReference type="GO" id="GO:0016020">
    <property type="term" value="C:membrane"/>
    <property type="evidence" value="ECO:0007669"/>
    <property type="project" value="UniProtKB-SubCell"/>
</dbReference>
<reference evidence="7 8" key="1">
    <citation type="submission" date="2023-08" db="EMBL/GenBank/DDBJ databases">
        <title>Black Yeasts Isolated from many extreme environments.</title>
        <authorList>
            <person name="Coleine C."/>
            <person name="Stajich J.E."/>
            <person name="Selbmann L."/>
        </authorList>
    </citation>
    <scope>NUCLEOTIDE SEQUENCE [LARGE SCALE GENOMIC DNA]</scope>
    <source>
        <strain evidence="7 8">CCFEE 5792</strain>
    </source>
</reference>
<evidence type="ECO:0000313" key="8">
    <source>
        <dbReference type="Proteomes" id="UP001358417"/>
    </source>
</evidence>
<comment type="subcellular location">
    <subcellularLocation>
        <location evidence="1">Membrane</location>
        <topology evidence="1">Multi-pass membrane protein</topology>
    </subcellularLocation>
</comment>
<sequence length="186" mass="19667">MATTASLFYVIAQITGIGGTAWLSGNIACCSLLAVPALSQSHQDDSVPVRALVTQWARLYDKGATQNPPISVGIASILSFLAWTADATVWSLGLASPRQLYITSVALTVAIVPWTLLIMKRTNGALHEKAKKAKLSSAAAAKGVEVWTAVDDEEVLALLRSWTTLNGLRSMLPMLGFATGMLAALL</sequence>
<evidence type="ECO:0000256" key="3">
    <source>
        <dbReference type="ARBA" id="ARBA00022989"/>
    </source>
</evidence>
<keyword evidence="3 6" id="KW-1133">Transmembrane helix</keyword>
<keyword evidence="2 6" id="KW-0812">Transmembrane</keyword>
<comment type="caution">
    <text evidence="7">The sequence shown here is derived from an EMBL/GenBank/DDBJ whole genome shotgun (WGS) entry which is preliminary data.</text>
</comment>
<evidence type="ECO:0000256" key="6">
    <source>
        <dbReference type="SAM" id="Phobius"/>
    </source>
</evidence>
<proteinExistence type="inferred from homology"/>
<gene>
    <name evidence="7" type="ORF">LTR84_001716</name>
</gene>
<protein>
    <recommendedName>
        <fullName evidence="9">DUF1772-domain-containing protein</fullName>
    </recommendedName>
</protein>